<evidence type="ECO:0000256" key="1">
    <source>
        <dbReference type="SAM" id="MobiDB-lite"/>
    </source>
</evidence>
<feature type="region of interest" description="Disordered" evidence="1">
    <location>
        <begin position="138"/>
        <end position="168"/>
    </location>
</feature>
<evidence type="ECO:0000313" key="2">
    <source>
        <dbReference type="EMBL" id="GID80941.1"/>
    </source>
</evidence>
<keyword evidence="3" id="KW-1185">Reference proteome</keyword>
<proteinExistence type="predicted"/>
<gene>
    <name evidence="2" type="ORF">Ade02nite_95820</name>
</gene>
<feature type="compositionally biased region" description="Basic and acidic residues" evidence="1">
    <location>
        <begin position="149"/>
        <end position="160"/>
    </location>
</feature>
<organism evidence="2 3">
    <name type="scientific">Paractinoplanes deccanensis</name>
    <dbReference type="NCBI Taxonomy" id="113561"/>
    <lineage>
        <taxon>Bacteria</taxon>
        <taxon>Bacillati</taxon>
        <taxon>Actinomycetota</taxon>
        <taxon>Actinomycetes</taxon>
        <taxon>Micromonosporales</taxon>
        <taxon>Micromonosporaceae</taxon>
        <taxon>Paractinoplanes</taxon>
    </lineage>
</organism>
<sequence length="512" mass="56576">MRYDLRSPSHNSRLCLLWPAWAYRVTAPVLEQRGLDLFQRVTLALCQAGIRQPDRIGELVGLKATLCAHILDRAVSDGNLTRRHDLTEKGQQALRTGTSVQSAEWQVCYVFMDPFTGDLWPRTVDQLREAYVLRNDPGGAELQLGTPGRSDRTDARRILPPDRPPQRPTAARVVEAASADRVARRVSRVRDYEREVGLAPAAVPAGLVENGAGTIADHFPELSRVAFLSEPEAVFLLGFLQVVGEDSETVDALIAHDPFGLGTSDLFHSLVYRFGREDGALDEEIKGRISAQLAGARDRYRQADMELRGVLERRLADEFGPEIRGDRDAFGLMLELDLAMQSPERDEAIERVAHTALRLYEILLRRMLVLFPLHPDTLQSFAGAAPLMRRAMLEKAAQGLGFHSVASLYVEVDKRELQKANGNPSKSFVKAMLPLSVLAAAGQNSHPLRELAATEPDLPVTLRTLNDLRNRAAHAGRDATNPHDTAWCREAAAGAVRGLLLTPETPTERTPV</sequence>
<dbReference type="EMBL" id="BOMI01000212">
    <property type="protein sequence ID" value="GID80941.1"/>
    <property type="molecule type" value="Genomic_DNA"/>
</dbReference>
<accession>A0ABQ3YLQ9</accession>
<name>A0ABQ3YLQ9_9ACTN</name>
<dbReference type="Proteomes" id="UP000609879">
    <property type="component" value="Unassembled WGS sequence"/>
</dbReference>
<reference evidence="2 3" key="1">
    <citation type="submission" date="2021-01" db="EMBL/GenBank/DDBJ databases">
        <title>Whole genome shotgun sequence of Actinoplanes deccanensis NBRC 13994.</title>
        <authorList>
            <person name="Komaki H."/>
            <person name="Tamura T."/>
        </authorList>
    </citation>
    <scope>NUCLEOTIDE SEQUENCE [LARGE SCALE GENOMIC DNA]</scope>
    <source>
        <strain evidence="2 3">NBRC 13994</strain>
    </source>
</reference>
<evidence type="ECO:0000313" key="3">
    <source>
        <dbReference type="Proteomes" id="UP000609879"/>
    </source>
</evidence>
<protein>
    <submittedName>
        <fullName evidence="2">Uncharacterized protein</fullName>
    </submittedName>
</protein>
<comment type="caution">
    <text evidence="2">The sequence shown here is derived from an EMBL/GenBank/DDBJ whole genome shotgun (WGS) entry which is preliminary data.</text>
</comment>